<dbReference type="STRING" id="1576369.SAMN05421753_108192"/>
<protein>
    <submittedName>
        <fullName evidence="2">Uncharacterized protein</fullName>
    </submittedName>
</protein>
<evidence type="ECO:0000313" key="2">
    <source>
        <dbReference type="EMBL" id="SFI39158.1"/>
    </source>
</evidence>
<gene>
    <name evidence="2" type="ORF">SAMN05421753_108192</name>
</gene>
<keyword evidence="3" id="KW-1185">Reference proteome</keyword>
<sequence>MNELVSVARFPTDPDWIIMAELPAVKPAGEGLKAALDSGLQRFYRLECRAGECDLATRASTTGRLRTTRQLSARRAPATFAELVSAACLLLSLPGAVLYAVAVSLVASGAVNLTGQLLPAMLLAVTGLGLFAIAAVGIVASTLHARRQHGIRGLNAVSLAVNAGIVAGMLGLWYSGWQVG</sequence>
<keyword evidence="1" id="KW-1133">Transmembrane helix</keyword>
<keyword evidence="1" id="KW-0472">Membrane</keyword>
<organism evidence="2 3">
    <name type="scientific">Planctomicrobium piriforme</name>
    <dbReference type="NCBI Taxonomy" id="1576369"/>
    <lineage>
        <taxon>Bacteria</taxon>
        <taxon>Pseudomonadati</taxon>
        <taxon>Planctomycetota</taxon>
        <taxon>Planctomycetia</taxon>
        <taxon>Planctomycetales</taxon>
        <taxon>Planctomycetaceae</taxon>
        <taxon>Planctomicrobium</taxon>
    </lineage>
</organism>
<feature type="transmembrane region" description="Helical" evidence="1">
    <location>
        <begin position="83"/>
        <end position="111"/>
    </location>
</feature>
<accession>A0A1I3HTR4</accession>
<feature type="transmembrane region" description="Helical" evidence="1">
    <location>
        <begin position="153"/>
        <end position="174"/>
    </location>
</feature>
<proteinExistence type="predicted"/>
<dbReference type="EMBL" id="FOQD01000008">
    <property type="protein sequence ID" value="SFI39158.1"/>
    <property type="molecule type" value="Genomic_DNA"/>
</dbReference>
<dbReference type="Proteomes" id="UP000199518">
    <property type="component" value="Unassembled WGS sequence"/>
</dbReference>
<evidence type="ECO:0000313" key="3">
    <source>
        <dbReference type="Proteomes" id="UP000199518"/>
    </source>
</evidence>
<reference evidence="3" key="1">
    <citation type="submission" date="2016-10" db="EMBL/GenBank/DDBJ databases">
        <authorList>
            <person name="Varghese N."/>
            <person name="Submissions S."/>
        </authorList>
    </citation>
    <scope>NUCLEOTIDE SEQUENCE [LARGE SCALE GENOMIC DNA]</scope>
    <source>
        <strain evidence="3">DSM 26348</strain>
    </source>
</reference>
<feature type="transmembrane region" description="Helical" evidence="1">
    <location>
        <begin position="117"/>
        <end position="141"/>
    </location>
</feature>
<name>A0A1I3HTR4_9PLAN</name>
<keyword evidence="1" id="KW-0812">Transmembrane</keyword>
<evidence type="ECO:0000256" key="1">
    <source>
        <dbReference type="SAM" id="Phobius"/>
    </source>
</evidence>
<dbReference type="AlphaFoldDB" id="A0A1I3HTR4"/>